<keyword evidence="6 9" id="KW-1133">Transmembrane helix</keyword>
<feature type="transmembrane region" description="Helical" evidence="9">
    <location>
        <begin position="50"/>
        <end position="70"/>
    </location>
</feature>
<comment type="similarity">
    <text evidence="9">Belongs to the SecE/SEC61-gamma family.</text>
</comment>
<sequence length="136" mass="14806">MSSENTKKQTLIENPEGKGKATNSLLWILVVLLIVLAAVGNAYFGDDFNLAVRVVGVVVLMAIALGLAAITNQGKKALSFLRESRTELRKIVWPTRSEATQTTLIVFGVTVVVSLVLWGFDSLIIAVISFLTNLRF</sequence>
<dbReference type="GO" id="GO:0006605">
    <property type="term" value="P:protein targeting"/>
    <property type="evidence" value="ECO:0007669"/>
    <property type="project" value="UniProtKB-UniRule"/>
</dbReference>
<dbReference type="PRINTS" id="PR01650">
    <property type="entry name" value="SECETRNLCASE"/>
</dbReference>
<dbReference type="EMBL" id="JSUM01000015">
    <property type="protein sequence ID" value="KGQ69607.1"/>
    <property type="molecule type" value="Genomic_DNA"/>
</dbReference>
<feature type="transmembrane region" description="Helical" evidence="9">
    <location>
        <begin position="104"/>
        <end position="131"/>
    </location>
</feature>
<evidence type="ECO:0000256" key="8">
    <source>
        <dbReference type="ARBA" id="ARBA00023136"/>
    </source>
</evidence>
<dbReference type="AlphaFoldDB" id="A0A0A3APA6"/>
<comment type="subcellular location">
    <subcellularLocation>
        <location evidence="1">Membrane</location>
    </subcellularLocation>
</comment>
<name>A0A0A3APA6_9PAST</name>
<keyword evidence="3 9" id="KW-1003">Cell membrane</keyword>
<keyword evidence="2 9" id="KW-0813">Transport</keyword>
<dbReference type="HAMAP" id="MF_00422">
    <property type="entry name" value="SecE"/>
    <property type="match status" value="1"/>
</dbReference>
<protein>
    <recommendedName>
        <fullName evidence="9">Protein translocase subunit SecE</fullName>
    </recommendedName>
</protein>
<dbReference type="Gene3D" id="1.20.5.1030">
    <property type="entry name" value="Preprotein translocase secy subunit"/>
    <property type="match status" value="1"/>
</dbReference>
<comment type="function">
    <text evidence="9">Essential subunit of the Sec protein translocation channel SecYEG. Clamps together the 2 halves of SecY. May contact the channel plug during translocation.</text>
</comment>
<evidence type="ECO:0000256" key="9">
    <source>
        <dbReference type="HAMAP-Rule" id="MF_00422"/>
    </source>
</evidence>
<evidence type="ECO:0000256" key="6">
    <source>
        <dbReference type="ARBA" id="ARBA00022989"/>
    </source>
</evidence>
<keyword evidence="4 9" id="KW-0812">Transmembrane</keyword>
<gene>
    <name evidence="9" type="primary">secE</name>
    <name evidence="10" type="ORF">OA57_10100</name>
</gene>
<comment type="caution">
    <text evidence="9">Lacks conserved residue(s) required for the propagation of feature annotation.</text>
</comment>
<dbReference type="InterPro" id="IPR005807">
    <property type="entry name" value="SecE_bac"/>
</dbReference>
<feature type="transmembrane region" description="Helical" evidence="9">
    <location>
        <begin position="25"/>
        <end position="44"/>
    </location>
</feature>
<comment type="subunit">
    <text evidence="9">Component of the Sec protein translocase complex. Heterotrimer consisting of SecY, SecE and SecG subunits. The heterotrimers can form oligomers, although 1 heterotrimer is thought to be able to translocate proteins. Interacts with the ribosome. Interacts with SecDF, and other proteins may be involved. Interacts with SecA.</text>
</comment>
<dbReference type="Proteomes" id="UP000030380">
    <property type="component" value="Unassembled WGS sequence"/>
</dbReference>
<evidence type="ECO:0000256" key="3">
    <source>
        <dbReference type="ARBA" id="ARBA00022475"/>
    </source>
</evidence>
<dbReference type="RefSeq" id="WP_034617229.1">
    <property type="nucleotide sequence ID" value="NZ_JSUM01000015.1"/>
</dbReference>
<dbReference type="PANTHER" id="PTHR33910:SF1">
    <property type="entry name" value="PROTEIN TRANSLOCASE SUBUNIT SECE"/>
    <property type="match status" value="1"/>
</dbReference>
<evidence type="ECO:0000256" key="7">
    <source>
        <dbReference type="ARBA" id="ARBA00023010"/>
    </source>
</evidence>
<dbReference type="Pfam" id="PF00584">
    <property type="entry name" value="SecE"/>
    <property type="match status" value="1"/>
</dbReference>
<keyword evidence="11" id="KW-1185">Reference proteome</keyword>
<dbReference type="STRING" id="505317.OA57_10100"/>
<proteinExistence type="inferred from homology"/>
<dbReference type="InterPro" id="IPR001901">
    <property type="entry name" value="Translocase_SecE/Sec61-g"/>
</dbReference>
<comment type="caution">
    <text evidence="10">The sequence shown here is derived from an EMBL/GenBank/DDBJ whole genome shotgun (WGS) entry which is preliminary data.</text>
</comment>
<dbReference type="GO" id="GO:0009306">
    <property type="term" value="P:protein secretion"/>
    <property type="evidence" value="ECO:0007669"/>
    <property type="project" value="UniProtKB-UniRule"/>
</dbReference>
<dbReference type="NCBIfam" id="TIGR00964">
    <property type="entry name" value="secE_bact"/>
    <property type="match status" value="1"/>
</dbReference>
<dbReference type="NCBIfam" id="NF004376">
    <property type="entry name" value="PRK05740.2-1"/>
    <property type="match status" value="1"/>
</dbReference>
<reference evidence="10 11" key="1">
    <citation type="submission" date="2014-11" db="EMBL/GenBank/DDBJ databases">
        <title>Draft genome sequence of Chelonobacter oris 1662T, associated with respiratory disease in Hermann's Tortoises.</title>
        <authorList>
            <person name="Kudirkiene E."/>
            <person name="Hansen M.J."/>
            <person name="Bojesen A.M."/>
        </authorList>
    </citation>
    <scope>NUCLEOTIDE SEQUENCE [LARGE SCALE GENOMIC DNA]</scope>
    <source>
        <strain evidence="10 11">1662</strain>
    </source>
</reference>
<dbReference type="GO" id="GO:0065002">
    <property type="term" value="P:intracellular protein transmembrane transport"/>
    <property type="evidence" value="ECO:0007669"/>
    <property type="project" value="UniProtKB-UniRule"/>
</dbReference>
<keyword evidence="8 9" id="KW-0472">Membrane</keyword>
<organism evidence="10 11">
    <name type="scientific">Chelonobacter oris</name>
    <dbReference type="NCBI Taxonomy" id="505317"/>
    <lineage>
        <taxon>Bacteria</taxon>
        <taxon>Pseudomonadati</taxon>
        <taxon>Pseudomonadota</taxon>
        <taxon>Gammaproteobacteria</taxon>
        <taxon>Pasteurellales</taxon>
        <taxon>Pasteurellaceae</taxon>
        <taxon>Chelonobacter</taxon>
    </lineage>
</organism>
<evidence type="ECO:0000256" key="1">
    <source>
        <dbReference type="ARBA" id="ARBA00004370"/>
    </source>
</evidence>
<dbReference type="GO" id="GO:0043952">
    <property type="term" value="P:protein transport by the Sec complex"/>
    <property type="evidence" value="ECO:0007669"/>
    <property type="project" value="UniProtKB-UniRule"/>
</dbReference>
<evidence type="ECO:0000256" key="4">
    <source>
        <dbReference type="ARBA" id="ARBA00022692"/>
    </source>
</evidence>
<keyword evidence="7 9" id="KW-0811">Translocation</keyword>
<evidence type="ECO:0000313" key="11">
    <source>
        <dbReference type="Proteomes" id="UP000030380"/>
    </source>
</evidence>
<keyword evidence="5 9" id="KW-0653">Protein transport</keyword>
<dbReference type="GO" id="GO:0005886">
    <property type="term" value="C:plasma membrane"/>
    <property type="evidence" value="ECO:0007669"/>
    <property type="project" value="UniProtKB-UniRule"/>
</dbReference>
<evidence type="ECO:0000313" key="10">
    <source>
        <dbReference type="EMBL" id="KGQ69607.1"/>
    </source>
</evidence>
<dbReference type="InterPro" id="IPR038379">
    <property type="entry name" value="SecE_sf"/>
</dbReference>
<accession>A0A0A3APA6</accession>
<dbReference type="OrthoDB" id="9806365at2"/>
<evidence type="ECO:0000256" key="5">
    <source>
        <dbReference type="ARBA" id="ARBA00022927"/>
    </source>
</evidence>
<dbReference type="GO" id="GO:0008320">
    <property type="term" value="F:protein transmembrane transporter activity"/>
    <property type="evidence" value="ECO:0007669"/>
    <property type="project" value="UniProtKB-UniRule"/>
</dbReference>
<dbReference type="PANTHER" id="PTHR33910">
    <property type="entry name" value="PROTEIN TRANSLOCASE SUBUNIT SECE"/>
    <property type="match status" value="1"/>
</dbReference>
<evidence type="ECO:0000256" key="2">
    <source>
        <dbReference type="ARBA" id="ARBA00022448"/>
    </source>
</evidence>